<dbReference type="OrthoDB" id="2064617at2"/>
<reference evidence="2 3" key="1">
    <citation type="submission" date="2015-11" db="EMBL/GenBank/DDBJ databases">
        <title>Butyribacter intestini gen. nov., sp. nov., a butyric acid-producing bacterium of the family Lachnospiraceae isolated from the human faeces.</title>
        <authorList>
            <person name="Zou Y."/>
            <person name="Xue W."/>
            <person name="Luo G."/>
            <person name="Lv M."/>
        </authorList>
    </citation>
    <scope>NUCLEOTIDE SEQUENCE [LARGE SCALE GENOMIC DNA]</scope>
    <source>
        <strain evidence="2 3">ACET-33324</strain>
    </source>
</reference>
<dbReference type="InterPro" id="IPR035930">
    <property type="entry name" value="FomD-like_sf"/>
</dbReference>
<dbReference type="Pfam" id="PF04167">
    <property type="entry name" value="DUF402"/>
    <property type="match status" value="1"/>
</dbReference>
<dbReference type="AlphaFoldDB" id="A0A0V8QG85"/>
<dbReference type="STRING" id="290052.ASU35_08915"/>
<comment type="caution">
    <text evidence="2">The sequence shown here is derived from an EMBL/GenBank/DDBJ whole genome shotgun (WGS) entry which is preliminary data.</text>
</comment>
<dbReference type="SUPFAM" id="SSF159234">
    <property type="entry name" value="FomD-like"/>
    <property type="match status" value="1"/>
</dbReference>
<dbReference type="Gene3D" id="2.40.380.10">
    <property type="entry name" value="FomD-like"/>
    <property type="match status" value="1"/>
</dbReference>
<dbReference type="EMBL" id="LNAM01000135">
    <property type="protein sequence ID" value="KSV59438.1"/>
    <property type="molecule type" value="Genomic_DNA"/>
</dbReference>
<dbReference type="InterPro" id="IPR007295">
    <property type="entry name" value="DUF402"/>
</dbReference>
<evidence type="ECO:0000313" key="3">
    <source>
        <dbReference type="Proteomes" id="UP000054874"/>
    </source>
</evidence>
<gene>
    <name evidence="2" type="ORF">ASU35_08915</name>
</gene>
<sequence>MKSQWNLYRKRYLPDEIVHLKDDIILYQDEQCIVTSWETLKPRKDIKRGISAYFTGEGIKVSKVFNARNEVAYWYCDIIRTEKIDSSLIFHDLLVDIIVYSDGFVKVVDLNELGQLLSAGKIDAAFVSDALTKANRLLSLIYDNSFGQYQAFINKFDQ</sequence>
<organism evidence="2 3">
    <name type="scientific">Acetivibrio ethanolgignens</name>
    <dbReference type="NCBI Taxonomy" id="290052"/>
    <lineage>
        <taxon>Bacteria</taxon>
        <taxon>Bacillati</taxon>
        <taxon>Bacillota</taxon>
        <taxon>Clostridia</taxon>
        <taxon>Eubacteriales</taxon>
        <taxon>Oscillospiraceae</taxon>
        <taxon>Acetivibrio</taxon>
    </lineage>
</organism>
<feature type="domain" description="DUF402" evidence="1">
    <location>
        <begin position="11"/>
        <end position="145"/>
    </location>
</feature>
<dbReference type="RefSeq" id="WP_058352337.1">
    <property type="nucleotide sequence ID" value="NZ_CABMMD010000135.1"/>
</dbReference>
<name>A0A0V8QG85_9FIRM</name>
<keyword evidence="3" id="KW-1185">Reference proteome</keyword>
<accession>A0A0V8QG85</accession>
<evidence type="ECO:0000313" key="2">
    <source>
        <dbReference type="EMBL" id="KSV59438.1"/>
    </source>
</evidence>
<evidence type="ECO:0000259" key="1">
    <source>
        <dbReference type="Pfam" id="PF04167"/>
    </source>
</evidence>
<protein>
    <recommendedName>
        <fullName evidence="1">DUF402 domain-containing protein</fullName>
    </recommendedName>
</protein>
<dbReference type="Proteomes" id="UP000054874">
    <property type="component" value="Unassembled WGS sequence"/>
</dbReference>
<proteinExistence type="predicted"/>